<evidence type="ECO:0000313" key="2">
    <source>
        <dbReference type="EMBL" id="JAH55490.1"/>
    </source>
</evidence>
<evidence type="ECO:0000256" key="1">
    <source>
        <dbReference type="SAM" id="MobiDB-lite"/>
    </source>
</evidence>
<feature type="region of interest" description="Disordered" evidence="1">
    <location>
        <begin position="1"/>
        <end position="24"/>
    </location>
</feature>
<protein>
    <submittedName>
        <fullName evidence="2">Uncharacterized protein</fullName>
    </submittedName>
</protein>
<accession>A0A0E9TRH4</accession>
<dbReference type="AlphaFoldDB" id="A0A0E9TRH4"/>
<sequence>MDTPVPPLKSLPPTTTTLPHSPSGVIAVAGLTAGRGPMRSTKSRP</sequence>
<feature type="compositionally biased region" description="Low complexity" evidence="1">
    <location>
        <begin position="11"/>
        <end position="23"/>
    </location>
</feature>
<reference evidence="2" key="2">
    <citation type="journal article" date="2015" name="Fish Shellfish Immunol.">
        <title>Early steps in the European eel (Anguilla anguilla)-Vibrio vulnificus interaction in the gills: Role of the RtxA13 toxin.</title>
        <authorList>
            <person name="Callol A."/>
            <person name="Pajuelo D."/>
            <person name="Ebbesson L."/>
            <person name="Teles M."/>
            <person name="MacKenzie S."/>
            <person name="Amaro C."/>
        </authorList>
    </citation>
    <scope>NUCLEOTIDE SEQUENCE</scope>
</reference>
<organism evidence="2">
    <name type="scientific">Anguilla anguilla</name>
    <name type="common">European freshwater eel</name>
    <name type="synonym">Muraena anguilla</name>
    <dbReference type="NCBI Taxonomy" id="7936"/>
    <lineage>
        <taxon>Eukaryota</taxon>
        <taxon>Metazoa</taxon>
        <taxon>Chordata</taxon>
        <taxon>Craniata</taxon>
        <taxon>Vertebrata</taxon>
        <taxon>Euteleostomi</taxon>
        <taxon>Actinopterygii</taxon>
        <taxon>Neopterygii</taxon>
        <taxon>Teleostei</taxon>
        <taxon>Anguilliformes</taxon>
        <taxon>Anguillidae</taxon>
        <taxon>Anguilla</taxon>
    </lineage>
</organism>
<feature type="compositionally biased region" description="Pro residues" evidence="1">
    <location>
        <begin position="1"/>
        <end position="10"/>
    </location>
</feature>
<dbReference type="EMBL" id="GBXM01053087">
    <property type="protein sequence ID" value="JAH55490.1"/>
    <property type="molecule type" value="Transcribed_RNA"/>
</dbReference>
<proteinExistence type="predicted"/>
<reference evidence="2" key="1">
    <citation type="submission" date="2014-11" db="EMBL/GenBank/DDBJ databases">
        <authorList>
            <person name="Amaro Gonzalez C."/>
        </authorList>
    </citation>
    <scope>NUCLEOTIDE SEQUENCE</scope>
</reference>
<name>A0A0E9TRH4_ANGAN</name>